<feature type="region of interest" description="Disordered" evidence="2">
    <location>
        <begin position="192"/>
        <end position="212"/>
    </location>
</feature>
<sequence length="401" mass="44704">MLSTHHHHHHDHHHQLESDANTQQQLTSLRAQTTRLDRRASLLNDELCAAERRLVDSDRDLKRVNAELKAAKKALLDRDDSIIQLEQLLAEMSEPKLVKQSNALPRNSNTQNLDDQRALRNANNTILTLSNLLQEAESARLMLDSENSELRREVDHLHSLVHSLQEQIEGYRELESNSLIDLDASAILPIHSTPPKSSKRMSKHSSPSCSTTDLTAEPILQSLAEDESFFVEYYSMDSMAVEDNPLLRSCASTVPGSRVLSPVTTLLDPILEHEDDDNDKVEFLSSVVTKTPYSSPVRTGIRIPTAQPSLPHRHYSFLHSLGLGLIYEDIPLLPSGNTNISGKNESILVDKTVESVDGVDLVDRRVMNQEMNRGRGFMMAGGENGLLGRLVAVACKMILGQ</sequence>
<dbReference type="AlphaFoldDB" id="A0A1Y2AEC4"/>
<reference evidence="3 4" key="1">
    <citation type="submission" date="2016-07" db="EMBL/GenBank/DDBJ databases">
        <title>Pervasive Adenine N6-methylation of Active Genes in Fungi.</title>
        <authorList>
            <consortium name="DOE Joint Genome Institute"/>
            <person name="Mondo S.J."/>
            <person name="Dannebaum R.O."/>
            <person name="Kuo R.C."/>
            <person name="Labutti K."/>
            <person name="Haridas S."/>
            <person name="Kuo A."/>
            <person name="Salamov A."/>
            <person name="Ahrendt S.R."/>
            <person name="Lipzen A."/>
            <person name="Sullivan W."/>
            <person name="Andreopoulos W.B."/>
            <person name="Clum A."/>
            <person name="Lindquist E."/>
            <person name="Daum C."/>
            <person name="Ramamoorthy G.K."/>
            <person name="Gryganskyi A."/>
            <person name="Culley D."/>
            <person name="Magnuson J.K."/>
            <person name="James T.Y."/>
            <person name="O'Malley M.A."/>
            <person name="Stajich J.E."/>
            <person name="Spatafora J.W."/>
            <person name="Visel A."/>
            <person name="Grigoriev I.V."/>
        </authorList>
    </citation>
    <scope>NUCLEOTIDE SEQUENCE [LARGE SCALE GENOMIC DNA]</scope>
    <source>
        <strain evidence="3 4">JEL800</strain>
    </source>
</reference>
<dbReference type="OrthoDB" id="10338352at2759"/>
<keyword evidence="4" id="KW-1185">Reference proteome</keyword>
<keyword evidence="1" id="KW-0175">Coiled coil</keyword>
<dbReference type="EMBL" id="MCGO01000219">
    <property type="protein sequence ID" value="ORY20919.1"/>
    <property type="molecule type" value="Genomic_DNA"/>
</dbReference>
<evidence type="ECO:0000256" key="1">
    <source>
        <dbReference type="SAM" id="Coils"/>
    </source>
</evidence>
<comment type="caution">
    <text evidence="3">The sequence shown here is derived from an EMBL/GenBank/DDBJ whole genome shotgun (WGS) entry which is preliminary data.</text>
</comment>
<feature type="compositionally biased region" description="Basic residues" evidence="2">
    <location>
        <begin position="1"/>
        <end position="13"/>
    </location>
</feature>
<proteinExistence type="predicted"/>
<feature type="region of interest" description="Disordered" evidence="2">
    <location>
        <begin position="1"/>
        <end position="25"/>
    </location>
</feature>
<organism evidence="3 4">
    <name type="scientific">Rhizoclosmatium globosum</name>
    <dbReference type="NCBI Taxonomy" id="329046"/>
    <lineage>
        <taxon>Eukaryota</taxon>
        <taxon>Fungi</taxon>
        <taxon>Fungi incertae sedis</taxon>
        <taxon>Chytridiomycota</taxon>
        <taxon>Chytridiomycota incertae sedis</taxon>
        <taxon>Chytridiomycetes</taxon>
        <taxon>Chytridiales</taxon>
        <taxon>Chytriomycetaceae</taxon>
        <taxon>Rhizoclosmatium</taxon>
    </lineage>
</organism>
<evidence type="ECO:0000256" key="2">
    <source>
        <dbReference type="SAM" id="MobiDB-lite"/>
    </source>
</evidence>
<feature type="coiled-coil region" evidence="1">
    <location>
        <begin position="119"/>
        <end position="167"/>
    </location>
</feature>
<gene>
    <name evidence="3" type="ORF">BCR33DRAFT_798208</name>
</gene>
<evidence type="ECO:0000313" key="3">
    <source>
        <dbReference type="EMBL" id="ORY20919.1"/>
    </source>
</evidence>
<dbReference type="Proteomes" id="UP000193642">
    <property type="component" value="Unassembled WGS sequence"/>
</dbReference>
<accession>A0A1Y2AEC4</accession>
<evidence type="ECO:0000313" key="4">
    <source>
        <dbReference type="Proteomes" id="UP000193642"/>
    </source>
</evidence>
<protein>
    <submittedName>
        <fullName evidence="3">Uncharacterized protein</fullName>
    </submittedName>
</protein>
<name>A0A1Y2AEC4_9FUNG</name>